<evidence type="ECO:0000313" key="2">
    <source>
        <dbReference type="EMBL" id="MFC1848858.1"/>
    </source>
</evidence>
<dbReference type="InterPro" id="IPR005135">
    <property type="entry name" value="Endo/exonuclease/phosphatase"/>
</dbReference>
<dbReference type="EMBL" id="JBHPBY010000009">
    <property type="protein sequence ID" value="MFC1848858.1"/>
    <property type="molecule type" value="Genomic_DNA"/>
</dbReference>
<evidence type="ECO:0000313" key="3">
    <source>
        <dbReference type="Proteomes" id="UP001594351"/>
    </source>
</evidence>
<dbReference type="SUPFAM" id="SSF56219">
    <property type="entry name" value="DNase I-like"/>
    <property type="match status" value="1"/>
</dbReference>
<dbReference type="InterPro" id="IPR051916">
    <property type="entry name" value="GPI-anchor_lipid_remodeler"/>
</dbReference>
<dbReference type="Pfam" id="PF03372">
    <property type="entry name" value="Exo_endo_phos"/>
    <property type="match status" value="1"/>
</dbReference>
<protein>
    <submittedName>
        <fullName evidence="2">Endonuclease/exonuclease/phosphatase family protein</fullName>
    </submittedName>
</protein>
<evidence type="ECO:0000259" key="1">
    <source>
        <dbReference type="Pfam" id="PF03372"/>
    </source>
</evidence>
<keyword evidence="3" id="KW-1185">Reference proteome</keyword>
<gene>
    <name evidence="2" type="ORF">ACFL27_01505</name>
</gene>
<dbReference type="Proteomes" id="UP001594351">
    <property type="component" value="Unassembled WGS sequence"/>
</dbReference>
<dbReference type="Gene3D" id="3.60.10.10">
    <property type="entry name" value="Endonuclease/exonuclease/phosphatase"/>
    <property type="match status" value="1"/>
</dbReference>
<accession>A0ABV6YRN1</accession>
<sequence>MKIFFLILGSFSVLLFLITLVIWLTTYHPSPISVARIACTQTAPLLTPGQKIKLLSWNVQYMAGKNYVFFYDLLDNSGPDDKPLPDDISRTLEEVSRVIRDVDPDIILLQEVDDHARRTGYQDQGQQLLSLLHPEYSCFVSAYYWKALFVPHPRIMGQVGMKLMILSKYSMSTSFRHQLAYRPSNFISRQLGIKRAALETRFPVKDAPDLVIFNTHLEAFTRETDIMNQQVSQVDTLMSERIKQGHPCIIGGDFNLLPPGQAYFSLPLEQRAYFREKTEIAPLFEKYQAIPSLVEINGPQSSKWFTHFPNDPAVDKPDRTIDYIFMSHNITLGEHSIRQHDTLKISDHLPLIVEFELP</sequence>
<comment type="caution">
    <text evidence="2">The sequence shown here is derived from an EMBL/GenBank/DDBJ whole genome shotgun (WGS) entry which is preliminary data.</text>
</comment>
<keyword evidence="2" id="KW-0378">Hydrolase</keyword>
<dbReference type="PANTHER" id="PTHR14859:SF1">
    <property type="entry name" value="PGAP2-INTERACTING PROTEIN"/>
    <property type="match status" value="1"/>
</dbReference>
<keyword evidence="2" id="KW-0540">Nuclease</keyword>
<organism evidence="2 3">
    <name type="scientific">candidate division CSSED10-310 bacterium</name>
    <dbReference type="NCBI Taxonomy" id="2855610"/>
    <lineage>
        <taxon>Bacteria</taxon>
        <taxon>Bacteria division CSSED10-310</taxon>
    </lineage>
</organism>
<reference evidence="2 3" key="1">
    <citation type="submission" date="2024-09" db="EMBL/GenBank/DDBJ databases">
        <title>Laminarin stimulates single cell rates of sulfate reduction while oxygen inhibits transcriptomic activity in coastal marine sediment.</title>
        <authorList>
            <person name="Lindsay M."/>
            <person name="Orcutt B."/>
            <person name="Emerson D."/>
            <person name="Stepanauskas R."/>
            <person name="D'Angelo T."/>
        </authorList>
    </citation>
    <scope>NUCLEOTIDE SEQUENCE [LARGE SCALE GENOMIC DNA]</scope>
    <source>
        <strain evidence="2">SAG AM-311-K15</strain>
    </source>
</reference>
<keyword evidence="2" id="KW-0255">Endonuclease</keyword>
<dbReference type="GO" id="GO:0004519">
    <property type="term" value="F:endonuclease activity"/>
    <property type="evidence" value="ECO:0007669"/>
    <property type="project" value="UniProtKB-KW"/>
</dbReference>
<feature type="domain" description="Endonuclease/exonuclease/phosphatase" evidence="1">
    <location>
        <begin position="55"/>
        <end position="348"/>
    </location>
</feature>
<dbReference type="PANTHER" id="PTHR14859">
    <property type="entry name" value="CALCOFLUOR WHITE HYPERSENSITIVE PROTEIN PRECURSOR"/>
    <property type="match status" value="1"/>
</dbReference>
<dbReference type="InterPro" id="IPR036691">
    <property type="entry name" value="Endo/exonu/phosph_ase_sf"/>
</dbReference>
<proteinExistence type="predicted"/>
<name>A0ABV6YRN1_UNCC1</name>